<dbReference type="STRING" id="1330534.L323_04435"/>
<dbReference type="PATRIC" id="fig|1330534.3.peg.890"/>
<evidence type="ECO:0000313" key="1">
    <source>
        <dbReference type="EMBL" id="EPR13149.1"/>
    </source>
</evidence>
<organism evidence="1 2">
    <name type="scientific">Ruminiclostridium papyrosolvens C7</name>
    <dbReference type="NCBI Taxonomy" id="1330534"/>
    <lineage>
        <taxon>Bacteria</taxon>
        <taxon>Bacillati</taxon>
        <taxon>Bacillota</taxon>
        <taxon>Clostridia</taxon>
        <taxon>Eubacteriales</taxon>
        <taxon>Oscillospiraceae</taxon>
        <taxon>Ruminiclostridium</taxon>
    </lineage>
</organism>
<dbReference type="RefSeq" id="WP_020814490.1">
    <property type="nucleotide sequence ID" value="NZ_ATAY01000020.1"/>
</dbReference>
<comment type="caution">
    <text evidence="1">The sequence shown here is derived from an EMBL/GenBank/DDBJ whole genome shotgun (WGS) entry which is preliminary data.</text>
</comment>
<evidence type="ECO:0000313" key="2">
    <source>
        <dbReference type="Proteomes" id="UP000016860"/>
    </source>
</evidence>
<accession>U4R3T7</accession>
<dbReference type="OrthoDB" id="1798861at2"/>
<sequence length="71" mass="7782">MAWSTCPKCNNHNFEVVEKSLAGTKLNLSFVQCLVCGTVVGVTDSNNFDNRLNELENKLSSLSAKMSSLRS</sequence>
<dbReference type="AlphaFoldDB" id="U4R3T7"/>
<reference evidence="1 2" key="1">
    <citation type="journal article" date="2013" name="Genome Announc.">
        <title>Draft Genome Sequence of the Cellulolytic Bacterium Clostridium papyrosolvens C7 (ATCC 700395).</title>
        <authorList>
            <person name="Zepeda V."/>
            <person name="Dassa B."/>
            <person name="Borovok I."/>
            <person name="Lamed R."/>
            <person name="Bayer E.A."/>
            <person name="Cate J.H."/>
        </authorList>
    </citation>
    <scope>NUCLEOTIDE SEQUENCE [LARGE SCALE GENOMIC DNA]</scope>
    <source>
        <strain evidence="1 2">C7</strain>
    </source>
</reference>
<gene>
    <name evidence="1" type="ORF">L323_04435</name>
</gene>
<dbReference type="Proteomes" id="UP000016860">
    <property type="component" value="Unassembled WGS sequence"/>
</dbReference>
<name>U4R3T7_9FIRM</name>
<dbReference type="EMBL" id="ATAY01000020">
    <property type="protein sequence ID" value="EPR13149.1"/>
    <property type="molecule type" value="Genomic_DNA"/>
</dbReference>
<proteinExistence type="predicted"/>
<protein>
    <submittedName>
        <fullName evidence="1">Uncharacterized protein</fullName>
    </submittedName>
</protein>